<feature type="compositionally biased region" description="Low complexity" evidence="1">
    <location>
        <begin position="224"/>
        <end position="241"/>
    </location>
</feature>
<evidence type="ECO:0000313" key="3">
    <source>
        <dbReference type="Proteomes" id="UP001451303"/>
    </source>
</evidence>
<proteinExistence type="predicted"/>
<evidence type="ECO:0000256" key="1">
    <source>
        <dbReference type="SAM" id="MobiDB-lite"/>
    </source>
</evidence>
<name>A0ABR3D2W9_NEUIN</name>
<keyword evidence="3" id="KW-1185">Reference proteome</keyword>
<feature type="region of interest" description="Disordered" evidence="1">
    <location>
        <begin position="152"/>
        <end position="184"/>
    </location>
</feature>
<feature type="region of interest" description="Disordered" evidence="1">
    <location>
        <begin position="1"/>
        <end position="29"/>
    </location>
</feature>
<feature type="compositionally biased region" description="Polar residues" evidence="1">
    <location>
        <begin position="161"/>
        <end position="184"/>
    </location>
</feature>
<evidence type="ECO:0000313" key="2">
    <source>
        <dbReference type="EMBL" id="KAL0467030.1"/>
    </source>
</evidence>
<protein>
    <submittedName>
        <fullName evidence="2">Uncharacterized protein</fullName>
    </submittedName>
</protein>
<gene>
    <name evidence="2" type="ORF">QR685DRAFT_580480</name>
</gene>
<dbReference type="EMBL" id="JAVLET010000011">
    <property type="protein sequence ID" value="KAL0467030.1"/>
    <property type="molecule type" value="Genomic_DNA"/>
</dbReference>
<organism evidence="2 3">
    <name type="scientific">Neurospora intermedia</name>
    <dbReference type="NCBI Taxonomy" id="5142"/>
    <lineage>
        <taxon>Eukaryota</taxon>
        <taxon>Fungi</taxon>
        <taxon>Dikarya</taxon>
        <taxon>Ascomycota</taxon>
        <taxon>Pezizomycotina</taxon>
        <taxon>Sordariomycetes</taxon>
        <taxon>Sordariomycetidae</taxon>
        <taxon>Sordariales</taxon>
        <taxon>Sordariaceae</taxon>
        <taxon>Neurospora</taxon>
    </lineage>
</organism>
<reference evidence="2 3" key="1">
    <citation type="submission" date="2023-09" db="EMBL/GenBank/DDBJ databases">
        <title>Multi-omics analysis of a traditional fermented food reveals byproduct-associated fungal strains for waste-to-food upcycling.</title>
        <authorList>
            <consortium name="Lawrence Berkeley National Laboratory"/>
            <person name="Rekdal V.M."/>
            <person name="Villalobos-Escobedo J.M."/>
            <person name="Rodriguez-Valeron N."/>
            <person name="Garcia M.O."/>
            <person name="Vasquez D.P."/>
            <person name="Damayanti I."/>
            <person name="Sorensen P.M."/>
            <person name="Baidoo E.E."/>
            <person name="De Carvalho A.C."/>
            <person name="Riley R."/>
            <person name="Lipzen A."/>
            <person name="He G."/>
            <person name="Yan M."/>
            <person name="Haridas S."/>
            <person name="Daum C."/>
            <person name="Yoshinaga Y."/>
            <person name="Ng V."/>
            <person name="Grigoriev I.V."/>
            <person name="Munk R."/>
            <person name="Nuraida L."/>
            <person name="Wijaya C.H."/>
            <person name="Morales P.-C."/>
            <person name="Keasling J.D."/>
        </authorList>
    </citation>
    <scope>NUCLEOTIDE SEQUENCE [LARGE SCALE GENOMIC DNA]</scope>
    <source>
        <strain evidence="2 3">FGSC 2613</strain>
    </source>
</reference>
<dbReference type="Proteomes" id="UP001451303">
    <property type="component" value="Unassembled WGS sequence"/>
</dbReference>
<accession>A0ABR3D2W9</accession>
<feature type="region of interest" description="Disordered" evidence="1">
    <location>
        <begin position="224"/>
        <end position="248"/>
    </location>
</feature>
<sequence>MIPPFSSLPASKTGWREREGRGRQPPLSHSELASAGVRYRWDDRPVFSPWSRTCKTCPLVNKPEFEKVVVSQLSFIPSLVAYKPHPLAASNSGTPTPLGTGQTWHFVGGRGYITKSWSGPFPSSLTGRHTHLFFAPTRSRYKFLEPTFARINLKPAPPNQPTSTSKLQHQTPTPTSTLGNKPTTNSAASFNPALVLIACPAHFHHTTHITMSARPQVSYLTSTSSASSYSSSDSDLSSTSSVRHSMDSTQPIVSVEVLRCLRCARAEEITSTDDPSSMGMVQIGTNIYYCNRCAKMTGYK</sequence>
<comment type="caution">
    <text evidence="2">The sequence shown here is derived from an EMBL/GenBank/DDBJ whole genome shotgun (WGS) entry which is preliminary data.</text>
</comment>